<gene>
    <name evidence="1" type="ORF">IPV69_03725</name>
</gene>
<dbReference type="InterPro" id="IPR037257">
    <property type="entry name" value="T2SS_E_N_sf"/>
</dbReference>
<protein>
    <recommendedName>
        <fullName evidence="3">Type II secretion system protein GspE N-terminal domain-containing protein</fullName>
    </recommendedName>
</protein>
<name>A0A7M2WY94_9BACT</name>
<organism evidence="1 2">
    <name type="scientific">Humisphaera borealis</name>
    <dbReference type="NCBI Taxonomy" id="2807512"/>
    <lineage>
        <taxon>Bacteria</taxon>
        <taxon>Pseudomonadati</taxon>
        <taxon>Planctomycetota</taxon>
        <taxon>Phycisphaerae</taxon>
        <taxon>Tepidisphaerales</taxon>
        <taxon>Tepidisphaeraceae</taxon>
        <taxon>Humisphaera</taxon>
    </lineage>
</organism>
<dbReference type="SUPFAM" id="SSF160246">
    <property type="entry name" value="EspE N-terminal domain-like"/>
    <property type="match status" value="1"/>
</dbReference>
<sequence length="103" mass="11350">MFWERIQYPVNPDNPVGIRPSPGRSLLGRPAVSSDISTPDQLKGRPLGRVLVRMGKVSREQVVMALVYQRKHGGLMGEVIMRLGFVQPADVQMALAAQRGESP</sequence>
<dbReference type="EMBL" id="CP063458">
    <property type="protein sequence ID" value="QOV90487.1"/>
    <property type="molecule type" value="Genomic_DNA"/>
</dbReference>
<reference evidence="1 2" key="1">
    <citation type="submission" date="2020-10" db="EMBL/GenBank/DDBJ databases">
        <title>Wide distribution of Phycisphaera-like planctomycetes from WD2101 soil group in peatlands and genome analysis of the first cultivated representative.</title>
        <authorList>
            <person name="Dedysh S.N."/>
            <person name="Beletsky A.V."/>
            <person name="Ivanova A."/>
            <person name="Kulichevskaya I.S."/>
            <person name="Suzina N.E."/>
            <person name="Philippov D.A."/>
            <person name="Rakitin A.L."/>
            <person name="Mardanov A.V."/>
            <person name="Ravin N.V."/>
        </authorList>
    </citation>
    <scope>NUCLEOTIDE SEQUENCE [LARGE SCALE GENOMIC DNA]</scope>
    <source>
        <strain evidence="1 2">M1803</strain>
    </source>
</reference>
<evidence type="ECO:0000313" key="2">
    <source>
        <dbReference type="Proteomes" id="UP000593765"/>
    </source>
</evidence>
<evidence type="ECO:0008006" key="3">
    <source>
        <dbReference type="Google" id="ProtNLM"/>
    </source>
</evidence>
<dbReference type="AlphaFoldDB" id="A0A7M2WY94"/>
<dbReference type="Proteomes" id="UP000593765">
    <property type="component" value="Chromosome"/>
</dbReference>
<dbReference type="RefSeq" id="WP_206293573.1">
    <property type="nucleotide sequence ID" value="NZ_CP063458.1"/>
</dbReference>
<accession>A0A7M2WY94</accession>
<keyword evidence="2" id="KW-1185">Reference proteome</keyword>
<dbReference type="KEGG" id="hbs:IPV69_03725"/>
<evidence type="ECO:0000313" key="1">
    <source>
        <dbReference type="EMBL" id="QOV90487.1"/>
    </source>
</evidence>
<proteinExistence type="predicted"/>